<accession>A0A7W6BV57</accession>
<dbReference type="PANTHER" id="PTHR34148:SF1">
    <property type="entry name" value="ADENOSYLCOBINAMIDE-GDP RIBAZOLETRANSFERASE"/>
    <property type="match status" value="1"/>
</dbReference>
<protein>
    <recommendedName>
        <fullName evidence="6 19">Adenosylcobinamide-GDP ribazoletransferase</fullName>
        <ecNumber evidence="5 19">2.7.8.26</ecNumber>
    </recommendedName>
    <alternativeName>
        <fullName evidence="16 19">Cobalamin synthase</fullName>
    </alternativeName>
    <alternativeName>
        <fullName evidence="15 19">Cobalamin-5'-phosphate synthase</fullName>
    </alternativeName>
</protein>
<dbReference type="PANTHER" id="PTHR34148">
    <property type="entry name" value="ADENOSYLCOBINAMIDE-GDP RIBAZOLETRANSFERASE"/>
    <property type="match status" value="1"/>
</dbReference>
<keyword evidence="21" id="KW-1185">Reference proteome</keyword>
<keyword evidence="13 19" id="KW-0472">Membrane</keyword>
<keyword evidence="7 19" id="KW-1003">Cell membrane</keyword>
<dbReference type="Pfam" id="PF02654">
    <property type="entry name" value="CobS"/>
    <property type="match status" value="1"/>
</dbReference>
<evidence type="ECO:0000256" key="9">
    <source>
        <dbReference type="ARBA" id="ARBA00022679"/>
    </source>
</evidence>
<keyword evidence="9 19" id="KW-0808">Transferase</keyword>
<evidence type="ECO:0000256" key="8">
    <source>
        <dbReference type="ARBA" id="ARBA00022573"/>
    </source>
</evidence>
<evidence type="ECO:0000256" key="3">
    <source>
        <dbReference type="ARBA" id="ARBA00004663"/>
    </source>
</evidence>
<reference evidence="20 21" key="1">
    <citation type="submission" date="2020-08" db="EMBL/GenBank/DDBJ databases">
        <title>Genomic Encyclopedia of Type Strains, Phase IV (KMG-IV): sequencing the most valuable type-strain genomes for metagenomic binning, comparative biology and taxonomic classification.</title>
        <authorList>
            <person name="Goeker M."/>
        </authorList>
    </citation>
    <scope>NUCLEOTIDE SEQUENCE [LARGE SCALE GENOMIC DNA]</scope>
    <source>
        <strain evidence="20 21">DSM 25024</strain>
    </source>
</reference>
<comment type="cofactor">
    <cofactor evidence="1 19">
        <name>Mg(2+)</name>
        <dbReference type="ChEBI" id="CHEBI:18420"/>
    </cofactor>
</comment>
<evidence type="ECO:0000256" key="4">
    <source>
        <dbReference type="ARBA" id="ARBA00010561"/>
    </source>
</evidence>
<gene>
    <name evidence="19" type="primary">cobS</name>
    <name evidence="20" type="ORF">GGR05_002808</name>
</gene>
<comment type="caution">
    <text evidence="20">The sequence shown here is derived from an EMBL/GenBank/DDBJ whole genome shotgun (WGS) entry which is preliminary data.</text>
</comment>
<evidence type="ECO:0000256" key="7">
    <source>
        <dbReference type="ARBA" id="ARBA00022475"/>
    </source>
</evidence>
<comment type="pathway">
    <text evidence="3 19">Cofactor biosynthesis; adenosylcobalamin biosynthesis; adenosylcobalamin from cob(II)yrinate a,c-diamide: step 7/7.</text>
</comment>
<keyword evidence="12 19" id="KW-1133">Transmembrane helix</keyword>
<evidence type="ECO:0000256" key="13">
    <source>
        <dbReference type="ARBA" id="ARBA00023136"/>
    </source>
</evidence>
<dbReference type="Proteomes" id="UP000531216">
    <property type="component" value="Unassembled WGS sequence"/>
</dbReference>
<feature type="transmembrane region" description="Helical" evidence="19">
    <location>
        <begin position="141"/>
        <end position="164"/>
    </location>
</feature>
<dbReference type="HAMAP" id="MF_00719">
    <property type="entry name" value="CobS"/>
    <property type="match status" value="1"/>
</dbReference>
<evidence type="ECO:0000313" key="21">
    <source>
        <dbReference type="Proteomes" id="UP000531216"/>
    </source>
</evidence>
<evidence type="ECO:0000256" key="11">
    <source>
        <dbReference type="ARBA" id="ARBA00022842"/>
    </source>
</evidence>
<evidence type="ECO:0000256" key="1">
    <source>
        <dbReference type="ARBA" id="ARBA00001946"/>
    </source>
</evidence>
<dbReference type="RefSeq" id="WP_090962170.1">
    <property type="nucleotide sequence ID" value="NZ_FOOA01000005.1"/>
</dbReference>
<keyword evidence="8 19" id="KW-0169">Cobalamin biosynthesis</keyword>
<dbReference type="AlphaFoldDB" id="A0A7W6BV57"/>
<comment type="catalytic activity">
    <reaction evidence="17 19">
        <text>alpha-ribazole + adenosylcob(III)inamide-GDP = adenosylcob(III)alamin + GMP + H(+)</text>
        <dbReference type="Rhea" id="RHEA:16049"/>
        <dbReference type="ChEBI" id="CHEBI:10329"/>
        <dbReference type="ChEBI" id="CHEBI:15378"/>
        <dbReference type="ChEBI" id="CHEBI:18408"/>
        <dbReference type="ChEBI" id="CHEBI:58115"/>
        <dbReference type="ChEBI" id="CHEBI:60487"/>
        <dbReference type="EC" id="2.7.8.26"/>
    </reaction>
</comment>
<evidence type="ECO:0000256" key="10">
    <source>
        <dbReference type="ARBA" id="ARBA00022692"/>
    </source>
</evidence>
<organism evidence="20 21">
    <name type="scientific">Aureimonas phyllosphaerae</name>
    <dbReference type="NCBI Taxonomy" id="1166078"/>
    <lineage>
        <taxon>Bacteria</taxon>
        <taxon>Pseudomonadati</taxon>
        <taxon>Pseudomonadota</taxon>
        <taxon>Alphaproteobacteria</taxon>
        <taxon>Hyphomicrobiales</taxon>
        <taxon>Aurantimonadaceae</taxon>
        <taxon>Aureimonas</taxon>
    </lineage>
</organism>
<evidence type="ECO:0000256" key="14">
    <source>
        <dbReference type="ARBA" id="ARBA00025228"/>
    </source>
</evidence>
<evidence type="ECO:0000256" key="16">
    <source>
        <dbReference type="ARBA" id="ARBA00032853"/>
    </source>
</evidence>
<evidence type="ECO:0000256" key="19">
    <source>
        <dbReference type="HAMAP-Rule" id="MF_00719"/>
    </source>
</evidence>
<dbReference type="OrthoDB" id="9794626at2"/>
<dbReference type="GO" id="GO:0051073">
    <property type="term" value="F:adenosylcobinamide-GDP ribazoletransferase activity"/>
    <property type="evidence" value="ECO:0007669"/>
    <property type="project" value="UniProtKB-UniRule"/>
</dbReference>
<evidence type="ECO:0000256" key="17">
    <source>
        <dbReference type="ARBA" id="ARBA00048623"/>
    </source>
</evidence>
<evidence type="ECO:0000256" key="15">
    <source>
        <dbReference type="ARBA" id="ARBA00032605"/>
    </source>
</evidence>
<evidence type="ECO:0000256" key="6">
    <source>
        <dbReference type="ARBA" id="ARBA00015850"/>
    </source>
</evidence>
<feature type="transmembrane region" description="Helical" evidence="19">
    <location>
        <begin position="112"/>
        <end position="135"/>
    </location>
</feature>
<feature type="transmembrane region" description="Helical" evidence="19">
    <location>
        <begin position="209"/>
        <end position="226"/>
    </location>
</feature>
<name>A0A7W6BV57_9HYPH</name>
<dbReference type="EC" id="2.7.8.26" evidence="5 19"/>
<sequence length="258" mass="25747">MIRLVHSVLRACAFLTRLPTVPAAFAGAPVALGRDAPAFPVAGILAAALPALVLLGLLAAGLAPLAAATAAVLLLVVLTGALHEDGLGDTADGIFGHADRDRALAIMKDSRIGTYGALALMGSLALRISLLAAIAELSGPHAALALLAAAAGSRGAMALLWSALPSADPGGLADRVGRPSGRRGAAAALVGLALSAALTLPVFGWSALALPPALAALGWFWLRGVLLRRLGGQTGDTLGACQQIGEIAWLLGLALISR</sequence>
<comment type="subcellular location">
    <subcellularLocation>
        <location evidence="2 19">Cell membrane</location>
        <topology evidence="2 19">Multi-pass membrane protein</topology>
    </subcellularLocation>
</comment>
<comment type="function">
    <text evidence="14 19">Joins adenosylcobinamide-GDP and alpha-ribazole to generate adenosylcobalamin (Ado-cobalamin). Also synthesizes adenosylcobalamin 5'-phosphate from adenosylcobinamide-GDP and alpha-ribazole 5'-phosphate.</text>
</comment>
<comment type="catalytic activity">
    <reaction evidence="18 19">
        <text>alpha-ribazole 5'-phosphate + adenosylcob(III)inamide-GDP = adenosylcob(III)alamin 5'-phosphate + GMP + H(+)</text>
        <dbReference type="Rhea" id="RHEA:23560"/>
        <dbReference type="ChEBI" id="CHEBI:15378"/>
        <dbReference type="ChEBI" id="CHEBI:57918"/>
        <dbReference type="ChEBI" id="CHEBI:58115"/>
        <dbReference type="ChEBI" id="CHEBI:60487"/>
        <dbReference type="ChEBI" id="CHEBI:60493"/>
        <dbReference type="EC" id="2.7.8.26"/>
    </reaction>
</comment>
<dbReference type="UniPathway" id="UPA00148">
    <property type="reaction ID" value="UER00238"/>
</dbReference>
<evidence type="ECO:0000256" key="2">
    <source>
        <dbReference type="ARBA" id="ARBA00004651"/>
    </source>
</evidence>
<dbReference type="GO" id="GO:0008818">
    <property type="term" value="F:cobalamin 5'-phosphate synthase activity"/>
    <property type="evidence" value="ECO:0007669"/>
    <property type="project" value="UniProtKB-UniRule"/>
</dbReference>
<evidence type="ECO:0000313" key="20">
    <source>
        <dbReference type="EMBL" id="MBB3936654.1"/>
    </source>
</evidence>
<evidence type="ECO:0000256" key="18">
    <source>
        <dbReference type="ARBA" id="ARBA00049504"/>
    </source>
</evidence>
<proteinExistence type="inferred from homology"/>
<evidence type="ECO:0000256" key="5">
    <source>
        <dbReference type="ARBA" id="ARBA00013200"/>
    </source>
</evidence>
<dbReference type="GO" id="GO:0009236">
    <property type="term" value="P:cobalamin biosynthetic process"/>
    <property type="evidence" value="ECO:0007669"/>
    <property type="project" value="UniProtKB-UniRule"/>
</dbReference>
<keyword evidence="10 19" id="KW-0812">Transmembrane</keyword>
<dbReference type="InterPro" id="IPR003805">
    <property type="entry name" value="CobS"/>
</dbReference>
<keyword evidence="11 19" id="KW-0460">Magnesium</keyword>
<comment type="similarity">
    <text evidence="4 19">Belongs to the CobS family.</text>
</comment>
<evidence type="ECO:0000256" key="12">
    <source>
        <dbReference type="ARBA" id="ARBA00022989"/>
    </source>
</evidence>
<dbReference type="EMBL" id="JACIDO010000005">
    <property type="protein sequence ID" value="MBB3936654.1"/>
    <property type="molecule type" value="Genomic_DNA"/>
</dbReference>
<dbReference type="GO" id="GO:0005886">
    <property type="term" value="C:plasma membrane"/>
    <property type="evidence" value="ECO:0007669"/>
    <property type="project" value="UniProtKB-SubCell"/>
</dbReference>
<feature type="transmembrane region" description="Helical" evidence="19">
    <location>
        <begin position="43"/>
        <end position="76"/>
    </location>
</feature>